<dbReference type="SMART" id="SM00879">
    <property type="entry name" value="Brix"/>
    <property type="match status" value="1"/>
</dbReference>
<dbReference type="GO" id="GO:0019843">
    <property type="term" value="F:rRNA binding"/>
    <property type="evidence" value="ECO:0007669"/>
    <property type="project" value="InterPro"/>
</dbReference>
<dbReference type="SUPFAM" id="SSF52954">
    <property type="entry name" value="Class II aaRS ABD-related"/>
    <property type="match status" value="1"/>
</dbReference>
<dbReference type="PANTHER" id="PTHR13634">
    <property type="entry name" value="RIBOSOME BIOGENESIS PROTEIN BRIX"/>
    <property type="match status" value="1"/>
</dbReference>
<dbReference type="GO" id="GO:0005730">
    <property type="term" value="C:nucleolus"/>
    <property type="evidence" value="ECO:0007669"/>
    <property type="project" value="UniProtKB-SubCell"/>
</dbReference>
<dbReference type="InterPro" id="IPR026532">
    <property type="entry name" value="BRX1"/>
</dbReference>
<comment type="subcellular location">
    <subcellularLocation>
        <location evidence="2">Nucleus</location>
        <location evidence="2">Nucleolus</location>
    </subcellularLocation>
</comment>
<dbReference type="PROSITE" id="PS50833">
    <property type="entry name" value="BRIX"/>
    <property type="match status" value="1"/>
</dbReference>
<feature type="domain" description="Brix" evidence="8">
    <location>
        <begin position="45"/>
        <end position="234"/>
    </location>
</feature>
<dbReference type="AlphaFoldDB" id="A0A0L8HC40"/>
<keyword evidence="5" id="KW-0690">Ribosome biogenesis</keyword>
<name>A0A0L8HC40_OCTBM</name>
<evidence type="ECO:0000256" key="7">
    <source>
        <dbReference type="SAM" id="MobiDB-lite"/>
    </source>
</evidence>
<dbReference type="InterPro" id="IPR007109">
    <property type="entry name" value="Brix"/>
</dbReference>
<protein>
    <recommendedName>
        <fullName evidence="4">Ribosome biogenesis protein BRX1 homolog</fullName>
    </recommendedName>
</protein>
<accession>A0A0L8HC40</accession>
<proteinExistence type="inferred from homology"/>
<dbReference type="Pfam" id="PF04427">
    <property type="entry name" value="Brix"/>
    <property type="match status" value="1"/>
</dbReference>
<evidence type="ECO:0000256" key="1">
    <source>
        <dbReference type="ARBA" id="ARBA00003439"/>
    </source>
</evidence>
<dbReference type="EMBL" id="KQ418552">
    <property type="protein sequence ID" value="KOF86866.1"/>
    <property type="molecule type" value="Genomic_DNA"/>
</dbReference>
<dbReference type="OrthoDB" id="1638493at2759"/>
<sequence length="310" mass="36012">MAKRKASRVEPAKKKSKPEEKVEVLPSVIQSDDPPVKKTKWINKQRVLVLATRGIMAQARHLMNDMKRLMPHCKREPKMNCKDDIPAVNQVCEMRNCNKCILFESRKKKDLYMWISNVPNGPSAKFHVQNVHTMCELKLTGNCLKGSRPLLIFDQTFDSEPHWKILKELFTQIFGTPNQHPKSQPFIDHIFSFSILDNRIWFRNYSITDELGTLVEIGPRFVLNLVRIFEGSFCKSCLYINPHYKSPNEYRRLLHKQSALKYVGRVGAKLGRDMRKLDKSYDLDSTNEVFNTAKERDSTKEVLDDANKAE</sequence>
<feature type="compositionally biased region" description="Basic and acidic residues" evidence="7">
    <location>
        <begin position="7"/>
        <end position="23"/>
    </location>
</feature>
<feature type="region of interest" description="Disordered" evidence="7">
    <location>
        <begin position="1"/>
        <end position="23"/>
    </location>
</feature>
<organism evidence="9">
    <name type="scientific">Octopus bimaculoides</name>
    <name type="common">California two-spotted octopus</name>
    <dbReference type="NCBI Taxonomy" id="37653"/>
    <lineage>
        <taxon>Eukaryota</taxon>
        <taxon>Metazoa</taxon>
        <taxon>Spiralia</taxon>
        <taxon>Lophotrochozoa</taxon>
        <taxon>Mollusca</taxon>
        <taxon>Cephalopoda</taxon>
        <taxon>Coleoidea</taxon>
        <taxon>Octopodiformes</taxon>
        <taxon>Octopoda</taxon>
        <taxon>Incirrata</taxon>
        <taxon>Octopodidae</taxon>
        <taxon>Octopus</taxon>
    </lineage>
</organism>
<keyword evidence="6" id="KW-0539">Nucleus</keyword>
<evidence type="ECO:0000256" key="5">
    <source>
        <dbReference type="ARBA" id="ARBA00022517"/>
    </source>
</evidence>
<dbReference type="GO" id="GO:0006364">
    <property type="term" value="P:rRNA processing"/>
    <property type="evidence" value="ECO:0007669"/>
    <property type="project" value="InterPro"/>
</dbReference>
<dbReference type="PANTHER" id="PTHR13634:SF0">
    <property type="entry name" value="RIBOSOME BIOGENESIS PROTEIN BRX1 HOMOLOG"/>
    <property type="match status" value="1"/>
</dbReference>
<comment type="function">
    <text evidence="1">Required for biogenesis of the 60S ribosomal subunit.</text>
</comment>
<dbReference type="STRING" id="37653.A0A0L8HC40"/>
<dbReference type="Gene3D" id="3.40.50.10480">
    <property type="entry name" value="Probable brix-domain ribosomal biogenesis protein"/>
    <property type="match status" value="1"/>
</dbReference>
<evidence type="ECO:0000313" key="9">
    <source>
        <dbReference type="EMBL" id="KOF86866.1"/>
    </source>
</evidence>
<evidence type="ECO:0000256" key="6">
    <source>
        <dbReference type="ARBA" id="ARBA00023242"/>
    </source>
</evidence>
<evidence type="ECO:0000256" key="3">
    <source>
        <dbReference type="ARBA" id="ARBA00006369"/>
    </source>
</evidence>
<reference evidence="9" key="1">
    <citation type="submission" date="2015-07" db="EMBL/GenBank/DDBJ databases">
        <title>MeaNS - Measles Nucleotide Surveillance Program.</title>
        <authorList>
            <person name="Tran T."/>
            <person name="Druce J."/>
        </authorList>
    </citation>
    <scope>NUCLEOTIDE SEQUENCE</scope>
    <source>
        <strain evidence="9">UCB-OBI-ISO-001</strain>
        <tissue evidence="9">Gonad</tissue>
    </source>
</reference>
<comment type="similarity">
    <text evidence="3">Belongs to the BRX1 family.</text>
</comment>
<evidence type="ECO:0000259" key="8">
    <source>
        <dbReference type="PROSITE" id="PS50833"/>
    </source>
</evidence>
<dbReference type="GO" id="GO:0000027">
    <property type="term" value="P:ribosomal large subunit assembly"/>
    <property type="evidence" value="ECO:0007669"/>
    <property type="project" value="TreeGrafter"/>
</dbReference>
<evidence type="ECO:0000256" key="4">
    <source>
        <dbReference type="ARBA" id="ARBA00020522"/>
    </source>
</evidence>
<gene>
    <name evidence="9" type="ORF">OCBIM_22017853mg</name>
</gene>
<dbReference type="FunFam" id="3.40.50.10480:FF:000003">
    <property type="entry name" value="Ribosome biogenesis protein BRX1"/>
    <property type="match status" value="1"/>
</dbReference>
<evidence type="ECO:0000256" key="2">
    <source>
        <dbReference type="ARBA" id="ARBA00004604"/>
    </source>
</evidence>